<proteinExistence type="inferred from homology"/>
<evidence type="ECO:0000256" key="8">
    <source>
        <dbReference type="ARBA" id="ARBA00022692"/>
    </source>
</evidence>
<feature type="binding site" description="axial binding residue" evidence="23">
    <location>
        <position position="197"/>
    </location>
    <ligand>
        <name>heme b</name>
        <dbReference type="ChEBI" id="CHEBI:60344"/>
        <label>b566</label>
    </ligand>
    <ligandPart>
        <name>Fe</name>
        <dbReference type="ChEBI" id="CHEBI:18248"/>
    </ligandPart>
</feature>
<feature type="binding site" evidence="22">
    <location>
        <position position="202"/>
    </location>
    <ligand>
        <name>a ubiquinone</name>
        <dbReference type="ChEBI" id="CHEBI:16389"/>
    </ligand>
</feature>
<dbReference type="PIRSF" id="PIRSF038885">
    <property type="entry name" value="COB"/>
    <property type="match status" value="1"/>
</dbReference>
<dbReference type="CDD" id="cd00290">
    <property type="entry name" value="cytochrome_b_C"/>
    <property type="match status" value="1"/>
</dbReference>
<dbReference type="PANTHER" id="PTHR19271">
    <property type="entry name" value="CYTOCHROME B"/>
    <property type="match status" value="1"/>
</dbReference>
<comment type="subcellular location">
    <subcellularLocation>
        <location evidence="2">Mitochondrion inner membrane</location>
        <topology evidence="2">Multi-pass membrane protein</topology>
    </subcellularLocation>
</comment>
<feature type="domain" description="Cytochrome b/b6 C-terminal region profile" evidence="25">
    <location>
        <begin position="259"/>
        <end position="360"/>
    </location>
</feature>
<dbReference type="PANTHER" id="PTHR19271:SF16">
    <property type="entry name" value="CYTOCHROME B"/>
    <property type="match status" value="1"/>
</dbReference>
<dbReference type="Pfam" id="PF00033">
    <property type="entry name" value="Cytochrome_B"/>
    <property type="match status" value="1"/>
</dbReference>
<dbReference type="GO" id="GO:0046872">
    <property type="term" value="F:metal ion binding"/>
    <property type="evidence" value="ECO:0007669"/>
    <property type="project" value="UniProtKB-KW"/>
</dbReference>
<evidence type="ECO:0000259" key="26">
    <source>
        <dbReference type="Pfam" id="PF00033"/>
    </source>
</evidence>
<evidence type="ECO:0000256" key="24">
    <source>
        <dbReference type="SAM" id="Phobius"/>
    </source>
</evidence>
<accession>A0A8K1XFA3</accession>
<reference evidence="27" key="1">
    <citation type="submission" date="2021-04" db="EMBL/GenBank/DDBJ databases">
        <title>A new species related to Layahima wuzhishana (Yang, 2002) is discovered in Malaysia (Neuroptera: Myrmeleontidae: Dendroleontinae).</title>
        <authorList>
            <person name="Zheng Y."/>
            <person name="Liu X."/>
        </authorList>
    </citation>
    <scope>NUCLEOTIDE SEQUENCE</scope>
</reference>
<evidence type="ECO:0000256" key="5">
    <source>
        <dbReference type="ARBA" id="ARBA00022448"/>
    </source>
</evidence>
<geneLocation type="mitochondrion" evidence="27"/>
<evidence type="ECO:0000256" key="19">
    <source>
        <dbReference type="ARBA" id="ARBA00032600"/>
    </source>
</evidence>
<evidence type="ECO:0000256" key="15">
    <source>
        <dbReference type="ARBA" id="ARBA00023128"/>
    </source>
</evidence>
<comment type="similarity">
    <text evidence="21">Belongs to the cytochrome b family.</text>
</comment>
<dbReference type="SUPFAM" id="SSF81342">
    <property type="entry name" value="Transmembrane di-heme cytochromes"/>
    <property type="match status" value="1"/>
</dbReference>
<evidence type="ECO:0000256" key="12">
    <source>
        <dbReference type="ARBA" id="ARBA00022989"/>
    </source>
</evidence>
<dbReference type="InterPro" id="IPR030689">
    <property type="entry name" value="Cytochrome_b"/>
</dbReference>
<gene>
    <name evidence="27" type="primary">cytb</name>
</gene>
<dbReference type="SUPFAM" id="SSF81648">
    <property type="entry name" value="a domain/subunit of cytochrome bc1 complex (Ubiquinol-cytochrome c reductase)"/>
    <property type="match status" value="1"/>
</dbReference>
<feature type="transmembrane region" description="Helical" evidence="24">
    <location>
        <begin position="31"/>
        <end position="57"/>
    </location>
</feature>
<dbReference type="AlphaFoldDB" id="A0A8K1XFA3"/>
<keyword evidence="15 27" id="KW-0496">Mitochondrion</keyword>
<dbReference type="FunFam" id="1.20.810.10:FF:000002">
    <property type="entry name" value="Cytochrome b"/>
    <property type="match status" value="1"/>
</dbReference>
<dbReference type="InterPro" id="IPR048260">
    <property type="entry name" value="Cytochrome_b_C_euk/bac"/>
</dbReference>
<dbReference type="GeneID" id="70902158"/>
<keyword evidence="12 24" id="KW-1133">Transmembrane helix</keyword>
<keyword evidence="13 23" id="KW-0408">Iron</keyword>
<evidence type="ECO:0000256" key="13">
    <source>
        <dbReference type="ARBA" id="ARBA00023004"/>
    </source>
</evidence>
<feature type="transmembrane region" description="Helical" evidence="24">
    <location>
        <begin position="289"/>
        <end position="309"/>
    </location>
</feature>
<feature type="transmembrane region" description="Helical" evidence="24">
    <location>
        <begin position="179"/>
        <end position="200"/>
    </location>
</feature>
<dbReference type="Gene3D" id="1.20.810.10">
    <property type="entry name" value="Cytochrome Bc1 Complex, Chain C"/>
    <property type="match status" value="1"/>
</dbReference>
<feature type="transmembrane region" description="Helical" evidence="24">
    <location>
        <begin position="321"/>
        <end position="341"/>
    </location>
</feature>
<dbReference type="InterPro" id="IPR005797">
    <property type="entry name" value="Cyt_b/b6_N"/>
</dbReference>
<dbReference type="Pfam" id="PF00032">
    <property type="entry name" value="Cytochrom_B_C"/>
    <property type="match status" value="1"/>
</dbReference>
<evidence type="ECO:0000259" key="25">
    <source>
        <dbReference type="Pfam" id="PF00032"/>
    </source>
</evidence>
<dbReference type="InterPro" id="IPR016174">
    <property type="entry name" value="Di-haem_cyt_TM"/>
</dbReference>
<evidence type="ECO:0000256" key="20">
    <source>
        <dbReference type="ARBA" id="ARBA00032818"/>
    </source>
</evidence>
<evidence type="ECO:0000256" key="2">
    <source>
        <dbReference type="ARBA" id="ARBA00004448"/>
    </source>
</evidence>
<evidence type="ECO:0000256" key="17">
    <source>
        <dbReference type="ARBA" id="ARBA00029812"/>
    </source>
</evidence>
<keyword evidence="9 23" id="KW-0479">Metal-binding</keyword>
<evidence type="ECO:0000256" key="3">
    <source>
        <dbReference type="ARBA" id="ARBA00011649"/>
    </source>
</evidence>
<feature type="transmembrane region" description="Helical" evidence="24">
    <location>
        <begin position="348"/>
        <end position="365"/>
    </location>
</feature>
<evidence type="ECO:0000256" key="18">
    <source>
        <dbReference type="ARBA" id="ARBA00031681"/>
    </source>
</evidence>
<keyword evidence="6 23" id="KW-0349">Heme</keyword>
<dbReference type="InterPro" id="IPR048259">
    <property type="entry name" value="Cytochrome_b_N_euk/bac"/>
</dbReference>
<dbReference type="CDD" id="cd00284">
    <property type="entry name" value="Cytochrome_b_N"/>
    <property type="match status" value="1"/>
</dbReference>
<name>A0A8K1XFA3_9NEOP</name>
<sequence length="378" mass="43172">MNKPMRTSHPLLKIANNALIDLPAPSNISAWWNFGSLLGLCLIIQIITGLFLAMHYTADINMAFNSVTHIIRDVNYGWLIRTLHANGASFFFICIYLHIGRGLYYGSYMFMHTWSIGVLILFLVMATAFMGYVLPWGQMSFWGATVITNLLSAIPYLGTTLVQWLWGGFAVDNATLTRFFTFHFLLPFIVAAATMIHLLFLHQTGSNNPLGLNSNIDKIPFHPYFSFKDIIGFITMTFILLMITLHSPYGLGDPDNFIPANPLVTPVHIQPEWYFLFAYAILRSIPNKLGGVIALVMSIAILFIMPFYFLSNFRGLQFYPINQMLFWCMVMIVILLTWIGARPVEDPYILVGQVLTVLYFLYYLINPLIHISWDKMIY</sequence>
<keyword evidence="16 24" id="KW-0472">Membrane</keyword>
<evidence type="ECO:0000256" key="11">
    <source>
        <dbReference type="ARBA" id="ARBA00022982"/>
    </source>
</evidence>
<dbReference type="EMBL" id="MW853766">
    <property type="protein sequence ID" value="UHM24926.1"/>
    <property type="molecule type" value="Genomic_DNA"/>
</dbReference>
<feature type="domain" description="Cytochrome b/b6 N-terminal region profile" evidence="26">
    <location>
        <begin position="20"/>
        <end position="205"/>
    </location>
</feature>
<evidence type="ECO:0000256" key="14">
    <source>
        <dbReference type="ARBA" id="ARBA00023075"/>
    </source>
</evidence>
<dbReference type="RefSeq" id="YP_010282276.1">
    <property type="nucleotide sequence ID" value="NC_061033.1"/>
</dbReference>
<dbReference type="InterPro" id="IPR005798">
    <property type="entry name" value="Cyt_b/b6_C"/>
</dbReference>
<evidence type="ECO:0000256" key="7">
    <source>
        <dbReference type="ARBA" id="ARBA00022660"/>
    </source>
</evidence>
<dbReference type="GO" id="GO:0005743">
    <property type="term" value="C:mitochondrial inner membrane"/>
    <property type="evidence" value="ECO:0007669"/>
    <property type="project" value="UniProtKB-SubCell"/>
</dbReference>
<keyword evidence="5" id="KW-0813">Transport</keyword>
<feature type="binding site" description="axial binding residue" evidence="23">
    <location>
        <position position="183"/>
    </location>
    <ligand>
        <name>heme b</name>
        <dbReference type="ChEBI" id="CHEBI:60344"/>
        <label>b562</label>
    </ligand>
    <ligandPart>
        <name>Fe</name>
        <dbReference type="ChEBI" id="CHEBI:18248"/>
    </ligandPart>
</feature>
<evidence type="ECO:0000256" key="22">
    <source>
        <dbReference type="PIRSR" id="PIRSR038885-1"/>
    </source>
</evidence>
<evidence type="ECO:0000256" key="10">
    <source>
        <dbReference type="ARBA" id="ARBA00022792"/>
    </source>
</evidence>
<evidence type="ECO:0000256" key="23">
    <source>
        <dbReference type="PIRSR" id="PIRSR038885-2"/>
    </source>
</evidence>
<feature type="binding site" description="axial binding residue" evidence="23">
    <location>
        <position position="98"/>
    </location>
    <ligand>
        <name>heme b</name>
        <dbReference type="ChEBI" id="CHEBI:60344"/>
        <label>b566</label>
    </ligand>
    <ligandPart>
        <name>Fe</name>
        <dbReference type="ChEBI" id="CHEBI:18248"/>
    </ligandPart>
</feature>
<keyword evidence="7" id="KW-0679">Respiratory chain</keyword>
<evidence type="ECO:0000256" key="9">
    <source>
        <dbReference type="ARBA" id="ARBA00022723"/>
    </source>
</evidence>
<protein>
    <recommendedName>
        <fullName evidence="4">Cytochrome b</fullName>
    </recommendedName>
    <alternativeName>
        <fullName evidence="18">Complex III subunit 3</fullName>
    </alternativeName>
    <alternativeName>
        <fullName evidence="19">Complex III subunit III</fullName>
    </alternativeName>
    <alternativeName>
        <fullName evidence="17">Cytochrome b-c1 complex subunit 3</fullName>
    </alternativeName>
    <alternativeName>
        <fullName evidence="20">Ubiquinol-cytochrome-c reductase complex cytochrome b subunit</fullName>
    </alternativeName>
</protein>
<comment type="cofactor">
    <cofactor evidence="23">
        <name>heme</name>
        <dbReference type="ChEBI" id="CHEBI:30413"/>
    </cofactor>
    <text evidence="23">Binds 2 heme groups non-covalently.</text>
</comment>
<feature type="transmembrane region" description="Helical" evidence="24">
    <location>
        <begin position="78"/>
        <end position="99"/>
    </location>
</feature>
<keyword evidence="10" id="KW-0999">Mitochondrion inner membrane</keyword>
<feature type="binding site" description="axial binding residue" evidence="23">
    <location>
        <position position="84"/>
    </location>
    <ligand>
        <name>heme b</name>
        <dbReference type="ChEBI" id="CHEBI:60344"/>
        <label>b562</label>
    </ligand>
    <ligandPart>
        <name>Fe</name>
        <dbReference type="ChEBI" id="CHEBI:18248"/>
    </ligandPart>
</feature>
<feature type="transmembrane region" description="Helical" evidence="24">
    <location>
        <begin position="221"/>
        <end position="243"/>
    </location>
</feature>
<dbReference type="GO" id="GO:0008121">
    <property type="term" value="F:quinol-cytochrome-c reductase activity"/>
    <property type="evidence" value="ECO:0007669"/>
    <property type="project" value="InterPro"/>
</dbReference>
<keyword evidence="8 24" id="KW-0812">Transmembrane</keyword>
<keyword evidence="14" id="KW-0830">Ubiquinone</keyword>
<evidence type="ECO:0000256" key="16">
    <source>
        <dbReference type="ARBA" id="ARBA00023136"/>
    </source>
</evidence>
<comment type="function">
    <text evidence="1">Component of the ubiquinol-cytochrome c reductase complex (complex III or cytochrome b-c1 complex) that is part of the mitochondrial respiratory chain. The b-c1 complex mediates electron transfer from ubiquinol to cytochrome c. Contributes to the generation of a proton gradient across the mitochondrial membrane that is then used for ATP synthesis.</text>
</comment>
<comment type="subunit">
    <text evidence="3">The main subunits of complex b-c1 are: cytochrome b, cytochrome c1 and the Rieske protein.</text>
</comment>
<dbReference type="GO" id="GO:0016491">
    <property type="term" value="F:oxidoreductase activity"/>
    <property type="evidence" value="ECO:0007669"/>
    <property type="project" value="InterPro"/>
</dbReference>
<evidence type="ECO:0000256" key="1">
    <source>
        <dbReference type="ARBA" id="ARBA00002566"/>
    </source>
</evidence>
<feature type="transmembrane region" description="Helical" evidence="24">
    <location>
        <begin position="146"/>
        <end position="167"/>
    </location>
</feature>
<dbReference type="InterPro" id="IPR027387">
    <property type="entry name" value="Cytb/b6-like_sf"/>
</dbReference>
<dbReference type="GO" id="GO:0006122">
    <property type="term" value="P:mitochondrial electron transport, ubiquinol to cytochrome c"/>
    <property type="evidence" value="ECO:0007669"/>
    <property type="project" value="TreeGrafter"/>
</dbReference>
<keyword evidence="11" id="KW-0249">Electron transport</keyword>
<organism evidence="27">
    <name type="scientific">Layahima wuzhishana</name>
    <dbReference type="NCBI Taxonomy" id="2905905"/>
    <lineage>
        <taxon>Eukaryota</taxon>
        <taxon>Metazoa</taxon>
        <taxon>Ecdysozoa</taxon>
        <taxon>Arthropoda</taxon>
        <taxon>Hexapoda</taxon>
        <taxon>Insecta</taxon>
        <taxon>Pterygota</taxon>
        <taxon>Neoptera</taxon>
        <taxon>Endopterygota</taxon>
        <taxon>Neuroptera</taxon>
        <taxon>Myrmeleontiformia</taxon>
        <taxon>Myrmeleontidae</taxon>
        <taxon>Myrmeleontinae</taxon>
        <taxon>Layahima</taxon>
    </lineage>
</organism>
<dbReference type="InterPro" id="IPR036150">
    <property type="entry name" value="Cyt_b/b6_C_sf"/>
</dbReference>
<evidence type="ECO:0000313" key="27">
    <source>
        <dbReference type="EMBL" id="UHM24926.1"/>
    </source>
</evidence>
<dbReference type="GO" id="GO:0045275">
    <property type="term" value="C:respiratory chain complex III"/>
    <property type="evidence" value="ECO:0007669"/>
    <property type="project" value="InterPro"/>
</dbReference>
<evidence type="ECO:0000256" key="4">
    <source>
        <dbReference type="ARBA" id="ARBA00013531"/>
    </source>
</evidence>
<evidence type="ECO:0000256" key="6">
    <source>
        <dbReference type="ARBA" id="ARBA00022617"/>
    </source>
</evidence>
<feature type="transmembrane region" description="Helical" evidence="24">
    <location>
        <begin position="111"/>
        <end position="134"/>
    </location>
</feature>
<evidence type="ECO:0000256" key="21">
    <source>
        <dbReference type="ARBA" id="ARBA00061233"/>
    </source>
</evidence>